<dbReference type="Pfam" id="PF17164">
    <property type="entry name" value="DUF5122"/>
    <property type="match status" value="6"/>
</dbReference>
<dbReference type="InterPro" id="IPR003599">
    <property type="entry name" value="Ig_sub"/>
</dbReference>
<dbReference type="InterPro" id="IPR013431">
    <property type="entry name" value="Delta_60_rpt"/>
</dbReference>
<dbReference type="NCBIfam" id="TIGR02608">
    <property type="entry name" value="delta_60_rpt"/>
    <property type="match status" value="6"/>
</dbReference>
<dbReference type="InterPro" id="IPR007110">
    <property type="entry name" value="Ig-like_dom"/>
</dbReference>
<dbReference type="SMART" id="SM00409">
    <property type="entry name" value="IG"/>
    <property type="match status" value="7"/>
</dbReference>
<dbReference type="Gene3D" id="2.80.10.50">
    <property type="match status" value="3"/>
</dbReference>
<dbReference type="SUPFAM" id="SSF101898">
    <property type="entry name" value="NHL repeat"/>
    <property type="match status" value="1"/>
</dbReference>
<dbReference type="Pfam" id="PF18962">
    <property type="entry name" value="Por_Secre_tail"/>
    <property type="match status" value="1"/>
</dbReference>
<feature type="domain" description="Ig-like" evidence="2">
    <location>
        <begin position="971"/>
        <end position="1058"/>
    </location>
</feature>
<evidence type="ECO:0000259" key="2">
    <source>
        <dbReference type="PROSITE" id="PS50835"/>
    </source>
</evidence>
<proteinExistence type="predicted"/>
<feature type="chain" id="PRO_5046527507" evidence="1">
    <location>
        <begin position="20"/>
        <end position="1421"/>
    </location>
</feature>
<protein>
    <submittedName>
        <fullName evidence="3">T9SS type A sorting domain-containing protein</fullName>
    </submittedName>
</protein>
<sequence>MKKLLLISIALCLSTTIRAQIAEPDNSYITGTGFDNTVYASGLQADGKLIVGGYFTSYNGTTVNRIARLGTDGVIDPDFTANIGTGLNAGVLAIAIQSDDKILIGGLFSSFDGTTRYSIARLNADGTLDGTFNSTGTGLNGTVASIAVVASNGSIIVGGDFSSYNGTSRKSIARLNADGTLDETFDPGTGFNSYVRSIAIQSDEKIIAGGGFTSYNGTSTSNFVRLNTSGALDGTFSAAGSVTQIYAVAVQADGKILAAGNSGGFGFLTRVGSSGAVDGTFTPPLFNSLVKSLAIQPDGKILAGGYFTNGLIRLSASGVTDVFTGGNGFEGGSYEINTITVQSDGKVISGGAFVSYYGVAKKNIARLRTCTTVSITTPPASKAICEGDNASFNVIAPGTGLTFQWQVNTNNGIGIYSNVTDDGVYSGAATATLAITGATAGMSSYLYRCIVQDASCLTTSALASLTVNALQVITADPLNSSVCEGTNTTFSATVTGGFGEYQWQENQGSGFANLSNGGIYSGVTGTTLTLTGVTASMNGFQYRLVASLCSPPVSSASATLTVNLNPVITQQPASVYQCFGNGNLEFTVEALGEGLSYQWQGYVGSPIYADLSDGANAGSANIASGTYSGVHTTSLSIADAPANFPDSYIYKVKVKTASNCAIYSAVASARVYNEVSFTSQPSDVSLCASLSGETVFNITTGFGSAPVPYQWQMNNGSGFVNLEDSSPYSGVLTRTLHIANSGITADMSGYKFRCLVGDCQTEHASFEAELIVDSRPSVISQSDNVTVCQNETAKFSVEASGPGVLYRWQQDTGLGFVNIEDDDTFFGSQSNELSISNAGGSFNSRNYRCVLSTEKGLCSEVNVAPRKLSVVLLPNITSQPVGKTVCEGASTTLSFSVENTSTTYQWQADVAGDGNFVDLTTNETYLATNSRQLTIQNIPAALNGNKFRCRIGTCTPESFTDVVTLKVNALPSIITSAVAQTICQGGTVAFAVEAGGSELNYQWTVNGSALSDGGMYSGTKTSTLTLTNVTSAVNEAAFVCSVSNSCASPLFSNEAHLTVQPASVAIIRHPSTAQVCSGEEATFSIDAGTNTVVYQWQESNGTDFHDLTEDGNYSGVNTANLSISNISSSQSSQKYRCVVSTSCQSGTSNQAISESAELVVTNPIVISSHPINVSECGGTDVVFFVEVSSGDGLTYQWQEDSGEGFTDLTTTGIYSNVNTASLTLSGVTSLLDGRSYRCVLGGGCQGTISNPAQLQITSPPKPEITINASNPEAIILQTEGGDSYEWFKNGVTITGATSADHIVTVDGSYTVRITKNGCLSEMSEPKQVVITSVEGSWGTSGVKLYPNPVFNTLAIQFDRFDSNQPVSISVIDMTGRIIKSYITKGQATITMEVDTLHEGKYFAVVKQHNTTTVVRFIKLNQ</sequence>
<dbReference type="NCBIfam" id="TIGR04183">
    <property type="entry name" value="Por_Secre_tail"/>
    <property type="match status" value="1"/>
</dbReference>
<feature type="domain" description="Ig-like" evidence="2">
    <location>
        <begin position="874"/>
        <end position="960"/>
    </location>
</feature>
<feature type="domain" description="Ig-like" evidence="2">
    <location>
        <begin position="1061"/>
        <end position="1153"/>
    </location>
</feature>
<dbReference type="InterPro" id="IPR013783">
    <property type="entry name" value="Ig-like_fold"/>
</dbReference>
<organism evidence="3 4">
    <name type="scientific">Imperialibacter roseus</name>
    <dbReference type="NCBI Taxonomy" id="1324217"/>
    <lineage>
        <taxon>Bacteria</taxon>
        <taxon>Pseudomonadati</taxon>
        <taxon>Bacteroidota</taxon>
        <taxon>Cytophagia</taxon>
        <taxon>Cytophagales</taxon>
        <taxon>Flammeovirgaceae</taxon>
        <taxon>Imperialibacter</taxon>
    </lineage>
</organism>
<name>A0ABZ0IL17_9BACT</name>
<dbReference type="EMBL" id="CP136051">
    <property type="protein sequence ID" value="WOK05216.1"/>
    <property type="molecule type" value="Genomic_DNA"/>
</dbReference>
<dbReference type="SUPFAM" id="SSF48726">
    <property type="entry name" value="Immunoglobulin"/>
    <property type="match status" value="6"/>
</dbReference>
<accession>A0ABZ0IL17</accession>
<dbReference type="RefSeq" id="WP_317487978.1">
    <property type="nucleotide sequence ID" value="NZ_CP136051.1"/>
</dbReference>
<gene>
    <name evidence="3" type="ORF">RT717_19225</name>
</gene>
<dbReference type="InterPro" id="IPR026444">
    <property type="entry name" value="Secre_tail"/>
</dbReference>
<dbReference type="InterPro" id="IPR036179">
    <property type="entry name" value="Ig-like_dom_sf"/>
</dbReference>
<evidence type="ECO:0000256" key="1">
    <source>
        <dbReference type="SAM" id="SignalP"/>
    </source>
</evidence>
<feature type="signal peptide" evidence="1">
    <location>
        <begin position="1"/>
        <end position="19"/>
    </location>
</feature>
<feature type="domain" description="Ig-like" evidence="2">
    <location>
        <begin position="776"/>
        <end position="864"/>
    </location>
</feature>
<evidence type="ECO:0000313" key="4">
    <source>
        <dbReference type="Proteomes" id="UP001302349"/>
    </source>
</evidence>
<dbReference type="Gene3D" id="2.60.40.10">
    <property type="entry name" value="Immunoglobulins"/>
    <property type="match status" value="6"/>
</dbReference>
<dbReference type="Proteomes" id="UP001302349">
    <property type="component" value="Chromosome"/>
</dbReference>
<keyword evidence="1" id="KW-0732">Signal</keyword>
<evidence type="ECO:0000313" key="3">
    <source>
        <dbReference type="EMBL" id="WOK05216.1"/>
    </source>
</evidence>
<dbReference type="PROSITE" id="PS50835">
    <property type="entry name" value="IG_LIKE"/>
    <property type="match status" value="4"/>
</dbReference>
<reference evidence="3 4" key="1">
    <citation type="journal article" date="2023" name="Microbiol. Resour. Announc.">
        <title>Complete Genome Sequence of Imperialibacter roseus strain P4T.</title>
        <authorList>
            <person name="Tizabi D.R."/>
            <person name="Bachvaroff T."/>
            <person name="Hill R.T."/>
        </authorList>
    </citation>
    <scope>NUCLEOTIDE SEQUENCE [LARGE SCALE GENOMIC DNA]</scope>
    <source>
        <strain evidence="3 4">P4T</strain>
    </source>
</reference>
<keyword evidence="4" id="KW-1185">Reference proteome</keyword>